<organism evidence="1">
    <name type="scientific">hydrothermal vent metagenome</name>
    <dbReference type="NCBI Taxonomy" id="652676"/>
    <lineage>
        <taxon>unclassified sequences</taxon>
        <taxon>metagenomes</taxon>
        <taxon>ecological metagenomes</taxon>
    </lineage>
</organism>
<dbReference type="EMBL" id="UOEI01000332">
    <property type="protein sequence ID" value="VAW02478.1"/>
    <property type="molecule type" value="Genomic_DNA"/>
</dbReference>
<reference evidence="1" key="1">
    <citation type="submission" date="2018-06" db="EMBL/GenBank/DDBJ databases">
        <authorList>
            <person name="Zhirakovskaya E."/>
        </authorList>
    </citation>
    <scope>NUCLEOTIDE SEQUENCE</scope>
</reference>
<protein>
    <submittedName>
        <fullName evidence="1">Uncharacterized protein</fullName>
    </submittedName>
</protein>
<sequence>MTATPAPVRFGHVGELLKDPL</sequence>
<dbReference type="AlphaFoldDB" id="A0A3B0SBG8"/>
<name>A0A3B0SBG8_9ZZZZ</name>
<evidence type="ECO:0000313" key="1">
    <source>
        <dbReference type="EMBL" id="VAW02478.1"/>
    </source>
</evidence>
<proteinExistence type="predicted"/>
<accession>A0A3B0SBG8</accession>
<gene>
    <name evidence="1" type="ORF">MNBD_ACTINO01-173</name>
</gene>
<feature type="non-terminal residue" evidence="1">
    <location>
        <position position="21"/>
    </location>
</feature>